<dbReference type="SUPFAM" id="SSF54060">
    <property type="entry name" value="His-Me finger endonucleases"/>
    <property type="match status" value="1"/>
</dbReference>
<evidence type="ECO:0000313" key="5">
    <source>
        <dbReference type="Proteomes" id="UP000014254"/>
    </source>
</evidence>
<name>S2KGE6_MUCC1</name>
<dbReference type="SMART" id="SM00195">
    <property type="entry name" value="DSPc"/>
    <property type="match status" value="1"/>
</dbReference>
<dbReference type="AlphaFoldDB" id="S2KGE6"/>
<accession>S2KGE6</accession>
<feature type="region of interest" description="Disordered" evidence="2">
    <location>
        <begin position="77"/>
        <end position="122"/>
    </location>
</feature>
<keyword evidence="1" id="KW-0904">Protein phosphatase</keyword>
<dbReference type="eggNOG" id="ENOG502R9WK">
    <property type="taxonomic scope" value="Eukaryota"/>
</dbReference>
<dbReference type="GO" id="GO:0043409">
    <property type="term" value="P:negative regulation of MAPK cascade"/>
    <property type="evidence" value="ECO:0007669"/>
    <property type="project" value="TreeGrafter"/>
</dbReference>
<dbReference type="InterPro" id="IPR029021">
    <property type="entry name" value="Prot-tyrosine_phosphatase-like"/>
</dbReference>
<dbReference type="OrthoDB" id="2017893at2759"/>
<reference evidence="5" key="1">
    <citation type="submission" date="2013-05" db="EMBL/GenBank/DDBJ databases">
        <title>The Genome sequence of Mucor circinelloides f. circinelloides 1006PhL.</title>
        <authorList>
            <consortium name="The Broad Institute Genomics Platform"/>
            <person name="Cuomo C."/>
            <person name="Earl A."/>
            <person name="Findley K."/>
            <person name="Lee S.C."/>
            <person name="Walker B."/>
            <person name="Young S."/>
            <person name="Zeng Q."/>
            <person name="Gargeya S."/>
            <person name="Fitzgerald M."/>
            <person name="Haas B."/>
            <person name="Abouelleil A."/>
            <person name="Allen A.W."/>
            <person name="Alvarado L."/>
            <person name="Arachchi H.M."/>
            <person name="Berlin A.M."/>
            <person name="Chapman S.B."/>
            <person name="Gainer-Dewar J."/>
            <person name="Goldberg J."/>
            <person name="Griggs A."/>
            <person name="Gujja S."/>
            <person name="Hansen M."/>
            <person name="Howarth C."/>
            <person name="Imamovic A."/>
            <person name="Ireland A."/>
            <person name="Larimer J."/>
            <person name="McCowan C."/>
            <person name="Murphy C."/>
            <person name="Pearson M."/>
            <person name="Poon T.W."/>
            <person name="Priest M."/>
            <person name="Roberts A."/>
            <person name="Saif S."/>
            <person name="Shea T."/>
            <person name="Sisk P."/>
            <person name="Sykes S."/>
            <person name="Wortman J."/>
            <person name="Nusbaum C."/>
            <person name="Birren B."/>
        </authorList>
    </citation>
    <scope>NUCLEOTIDE SEQUENCE [LARGE SCALE GENOMIC DNA]</scope>
    <source>
        <strain evidence="5">1006PhL</strain>
    </source>
</reference>
<dbReference type="EMBL" id="KE123908">
    <property type="protein sequence ID" value="EPB91465.1"/>
    <property type="molecule type" value="Genomic_DNA"/>
</dbReference>
<organism evidence="4 5">
    <name type="scientific">Mucor circinelloides f. circinelloides (strain 1006PhL)</name>
    <name type="common">Mucormycosis agent</name>
    <name type="synonym">Calyptromyces circinelloides</name>
    <dbReference type="NCBI Taxonomy" id="1220926"/>
    <lineage>
        <taxon>Eukaryota</taxon>
        <taxon>Fungi</taxon>
        <taxon>Fungi incertae sedis</taxon>
        <taxon>Mucoromycota</taxon>
        <taxon>Mucoromycotina</taxon>
        <taxon>Mucoromycetes</taxon>
        <taxon>Mucorales</taxon>
        <taxon>Mucorineae</taxon>
        <taxon>Mucoraceae</taxon>
        <taxon>Mucor</taxon>
    </lineage>
</organism>
<proteinExistence type="predicted"/>
<feature type="compositionally biased region" description="Basic residues" evidence="2">
    <location>
        <begin position="1"/>
        <end position="12"/>
    </location>
</feature>
<dbReference type="InterPro" id="IPR044925">
    <property type="entry name" value="His-Me_finger_sf"/>
</dbReference>
<keyword evidence="5" id="KW-1185">Reference proteome</keyword>
<dbReference type="SUPFAM" id="SSF52799">
    <property type="entry name" value="(Phosphotyrosine protein) phosphatases II"/>
    <property type="match status" value="1"/>
</dbReference>
<dbReference type="InParanoid" id="S2KGE6"/>
<keyword evidence="1" id="KW-0378">Hydrolase</keyword>
<dbReference type="VEuPathDB" id="FungiDB:HMPREF1544_01596"/>
<sequence>MQTLKQRTRNSNKTKNDYLSAPNDIQNLSDAPKYVKREARRLSSLQGLSGKESNNAIFNITANDSNEINCGTGTCYTSQHSPPNTKETALKSTPDLTHVNDEHDSEKEDEEDEMPPDLTIDHHPHRTCEYTLNYAESDEASTSTGADEDDSKWIISNTCISDLCLNLKSTTLQIVKNAIPALISDIRILLGDYKALETVEFLEKNKITCILTLGHFKPCCSPGRFLHKIIPITDNPEANIIRYFPESTAFIEQAIKENHNILVLYNNLSEQQAARPNERWATNKNYSRRLKSHYSEVGYEVSEQGRVRKPRSGRILRPSASCFGYHNQSRTLDIYVDHRDSVRTNNFVVNLRWVTPQQITKFFYAVQMHACRADLTQGHIFEAIVDTSGSHFNDRAFYHRLLV</sequence>
<gene>
    <name evidence="4" type="ORF">HMPREF1544_01596</name>
</gene>
<dbReference type="PANTHER" id="PTHR10159:SF519">
    <property type="entry name" value="DUAL SPECIFICITY PROTEIN PHOSPHATASE MPK3"/>
    <property type="match status" value="1"/>
</dbReference>
<dbReference type="Proteomes" id="UP000014254">
    <property type="component" value="Unassembled WGS sequence"/>
</dbReference>
<dbReference type="Gene3D" id="3.90.190.10">
    <property type="entry name" value="Protein tyrosine phosphatase superfamily"/>
    <property type="match status" value="1"/>
</dbReference>
<evidence type="ECO:0000259" key="3">
    <source>
        <dbReference type="SMART" id="SM00195"/>
    </source>
</evidence>
<evidence type="ECO:0000256" key="2">
    <source>
        <dbReference type="SAM" id="MobiDB-lite"/>
    </source>
</evidence>
<feature type="compositionally biased region" description="Polar residues" evidence="2">
    <location>
        <begin position="77"/>
        <end position="95"/>
    </location>
</feature>
<dbReference type="InterPro" id="IPR020422">
    <property type="entry name" value="TYR_PHOSPHATASE_DUAL_dom"/>
</dbReference>
<feature type="domain" description="Tyrosine-protein phosphatase" evidence="3">
    <location>
        <begin position="180"/>
        <end position="296"/>
    </location>
</feature>
<protein>
    <recommendedName>
        <fullName evidence="3">Tyrosine-protein phosphatase domain-containing protein</fullName>
    </recommendedName>
</protein>
<feature type="region of interest" description="Disordered" evidence="2">
    <location>
        <begin position="1"/>
        <end position="31"/>
    </location>
</feature>
<dbReference type="PANTHER" id="PTHR10159">
    <property type="entry name" value="DUAL SPECIFICITY PROTEIN PHOSPHATASE"/>
    <property type="match status" value="1"/>
</dbReference>
<dbReference type="GO" id="GO:0004721">
    <property type="term" value="F:phosphoprotein phosphatase activity"/>
    <property type="evidence" value="ECO:0007669"/>
    <property type="project" value="UniProtKB-KW"/>
</dbReference>
<dbReference type="STRING" id="1220926.S2KGE6"/>
<dbReference type="GO" id="GO:0005737">
    <property type="term" value="C:cytoplasm"/>
    <property type="evidence" value="ECO:0007669"/>
    <property type="project" value="TreeGrafter"/>
</dbReference>
<evidence type="ECO:0000256" key="1">
    <source>
        <dbReference type="ARBA" id="ARBA00022912"/>
    </source>
</evidence>
<evidence type="ECO:0000313" key="4">
    <source>
        <dbReference type="EMBL" id="EPB91465.1"/>
    </source>
</evidence>
<dbReference type="CDD" id="cd14498">
    <property type="entry name" value="DSP"/>
    <property type="match status" value="1"/>
</dbReference>